<dbReference type="Proteomes" id="UP001162880">
    <property type="component" value="Unassembled WGS sequence"/>
</dbReference>
<dbReference type="Pfam" id="PF13561">
    <property type="entry name" value="adh_short_C2"/>
    <property type="match status" value="1"/>
</dbReference>
<name>A0ABT0B756_9SPHN</name>
<dbReference type="PRINTS" id="PR00081">
    <property type="entry name" value="GDHRDH"/>
</dbReference>
<dbReference type="NCBIfam" id="NF005559">
    <property type="entry name" value="PRK07231.1"/>
    <property type="match status" value="1"/>
</dbReference>
<dbReference type="RefSeq" id="WP_243996305.1">
    <property type="nucleotide sequence ID" value="NZ_JALHLE010000044.1"/>
</dbReference>
<dbReference type="PRINTS" id="PR00080">
    <property type="entry name" value="SDRFAMILY"/>
</dbReference>
<dbReference type="CDD" id="cd05233">
    <property type="entry name" value="SDR_c"/>
    <property type="match status" value="1"/>
</dbReference>
<dbReference type="PANTHER" id="PTHR42760">
    <property type="entry name" value="SHORT-CHAIN DEHYDROGENASES/REDUCTASES FAMILY MEMBER"/>
    <property type="match status" value="1"/>
</dbReference>
<reference evidence="2" key="1">
    <citation type="submission" date="2022-03" db="EMBL/GenBank/DDBJ databases">
        <title>Identification of a novel bacterium isolated from mangrove sediments.</title>
        <authorList>
            <person name="Pan X."/>
        </authorList>
    </citation>
    <scope>NUCLEOTIDE SEQUENCE</scope>
    <source>
        <strain evidence="2">B2580</strain>
    </source>
</reference>
<gene>
    <name evidence="2" type="ORF">MTR64_19985</name>
</gene>
<dbReference type="InterPro" id="IPR002347">
    <property type="entry name" value="SDR_fam"/>
</dbReference>
<organism evidence="2 3">
    <name type="scientific">Novosphingobium album</name>
    <name type="common">ex Hu et al. 2023</name>
    <dbReference type="NCBI Taxonomy" id="2930093"/>
    <lineage>
        <taxon>Bacteria</taxon>
        <taxon>Pseudomonadati</taxon>
        <taxon>Pseudomonadota</taxon>
        <taxon>Alphaproteobacteria</taxon>
        <taxon>Sphingomonadales</taxon>
        <taxon>Sphingomonadaceae</taxon>
        <taxon>Novosphingobium</taxon>
    </lineage>
</organism>
<dbReference type="SUPFAM" id="SSF51735">
    <property type="entry name" value="NAD(P)-binding Rossmann-fold domains"/>
    <property type="match status" value="1"/>
</dbReference>
<dbReference type="EMBL" id="JALHLE010000044">
    <property type="protein sequence ID" value="MCJ2180857.1"/>
    <property type="molecule type" value="Genomic_DNA"/>
</dbReference>
<dbReference type="Gene3D" id="3.40.50.720">
    <property type="entry name" value="NAD(P)-binding Rossmann-like Domain"/>
    <property type="match status" value="1"/>
</dbReference>
<evidence type="ECO:0000313" key="2">
    <source>
        <dbReference type="EMBL" id="MCJ2180857.1"/>
    </source>
</evidence>
<evidence type="ECO:0000313" key="3">
    <source>
        <dbReference type="Proteomes" id="UP001162880"/>
    </source>
</evidence>
<proteinExistence type="inferred from homology"/>
<evidence type="ECO:0000256" key="1">
    <source>
        <dbReference type="ARBA" id="ARBA00006484"/>
    </source>
</evidence>
<comment type="caution">
    <text evidence="2">The sequence shown here is derived from an EMBL/GenBank/DDBJ whole genome shotgun (WGS) entry which is preliminary data.</text>
</comment>
<keyword evidence="3" id="KW-1185">Reference proteome</keyword>
<dbReference type="InterPro" id="IPR036291">
    <property type="entry name" value="NAD(P)-bd_dom_sf"/>
</dbReference>
<protein>
    <submittedName>
        <fullName evidence="2">SDR family oxidoreductase</fullName>
    </submittedName>
</protein>
<accession>A0ABT0B756</accession>
<sequence>MTGEVGLAPEVAQGFSLDGRVAVITGAGSGLGRETARLFALAGARVVLADIDEQGLAASAEALRTGSALTRKVDVSSREELGALADWALHEAGGLDVWVNGAGISYLHSLLESDPARAEHTVAVNMMGAYWGCVSAARVMGGRGGGAIINISSGGGSKPLPGIGIYGMTKAAVNSLTWTSAAEFGPMGIRVNAVAPGWIETPMSRDLFRDETGRISEERKEAVRREMAAKSPLGRLGAPSDIAFALLYLASDASRFVTGQVLAVNGGESM</sequence>
<comment type="similarity">
    <text evidence="1">Belongs to the short-chain dehydrogenases/reductases (SDR) family.</text>
</comment>